<reference evidence="1 2" key="1">
    <citation type="submission" date="2013-09" db="EMBL/GenBank/DDBJ databases">
        <title>High correlation between genotypes and phenotypes of environmental bacteria Comamonas testosteroni strains.</title>
        <authorList>
            <person name="Liu L."/>
            <person name="Zhu W."/>
            <person name="Xia X."/>
            <person name="Xu B."/>
            <person name="Luo M."/>
            <person name="Wang G."/>
        </authorList>
    </citation>
    <scope>NUCLEOTIDE SEQUENCE [LARGE SCALE GENOMIC DNA]</scope>
    <source>
        <strain evidence="1 2">DF2</strain>
    </source>
</reference>
<accession>A0A0E3BZW1</accession>
<dbReference type="AlphaFoldDB" id="A0A0E3BZW1"/>
<evidence type="ECO:0000313" key="2">
    <source>
        <dbReference type="Proteomes" id="UP000029549"/>
    </source>
</evidence>
<protein>
    <submittedName>
        <fullName evidence="1">Uncharacterized protein</fullName>
    </submittedName>
</protein>
<proteinExistence type="predicted"/>
<comment type="caution">
    <text evidence="1">The sequence shown here is derived from an EMBL/GenBank/DDBJ whole genome shotgun (WGS) entry which is preliminary data.</text>
</comment>
<sequence length="67" mass="7706">MAWQAPGVRWYQVGRHHFLFDRLQLQPVITVCRASTTLSDAGRKLFDQVRQQKKPGQRCRPAAQISA</sequence>
<keyword evidence="2" id="KW-1185">Reference proteome</keyword>
<dbReference type="Proteomes" id="UP000029549">
    <property type="component" value="Unassembled WGS sequence"/>
</dbReference>
<gene>
    <name evidence="1" type="ORF">P608_08645</name>
</gene>
<organism evidence="1 2">
    <name type="scientific">Comamonas thiooxydans</name>
    <dbReference type="NCBI Taxonomy" id="363952"/>
    <lineage>
        <taxon>Bacteria</taxon>
        <taxon>Pseudomonadati</taxon>
        <taxon>Pseudomonadota</taxon>
        <taxon>Betaproteobacteria</taxon>
        <taxon>Burkholderiales</taxon>
        <taxon>Comamonadaceae</taxon>
        <taxon>Comamonas</taxon>
    </lineage>
</organism>
<name>A0A0E3BZW1_9BURK</name>
<evidence type="ECO:0000313" key="1">
    <source>
        <dbReference type="EMBL" id="KGH13691.1"/>
    </source>
</evidence>
<dbReference type="EMBL" id="AWTP01000101">
    <property type="protein sequence ID" value="KGH13691.1"/>
    <property type="molecule type" value="Genomic_DNA"/>
</dbReference>